<dbReference type="EC" id="3.4.21.-" evidence="5"/>
<dbReference type="InterPro" id="IPR009003">
    <property type="entry name" value="Peptidase_S1_PA"/>
</dbReference>
<evidence type="ECO:0000256" key="4">
    <source>
        <dbReference type="SAM" id="SignalP"/>
    </source>
</evidence>
<evidence type="ECO:0000313" key="5">
    <source>
        <dbReference type="EMBL" id="MEY8763932.1"/>
    </source>
</evidence>
<sequence length="378" mass="41240">MKINKISVIISAILISASTAACFTIHKNMRSKPSENLSKLGNITEVTSTSKTRDLNSIIHENQKSVVSLEVKNGSKSTTGSGFIYDKKGDIVTNAHLIKDRLPIIIRMADTKTYRGKLLGKSEITDIALVRVDALKGKNPMKISRDKKADIGDEIIALGSPLGPQNTADIGIISGSNINFSLENYQYKNVYQISVPVSSGNSGGPLLDKNTGQVIGIISTKADNKSVGFSIPINQVTPMLDSWSSNTNTTEFSTQNRDSYENPKPSTKNAVYLVSYFYSSLNSKDYVTAYSLLGSGWQGKIPYENFRKSYLQTISVKTDNMLCHQMENGSIEVSASIEALEGNETNSGTNTYNVIYTIGYENNSLKILSGKITPAKQQ</sequence>
<evidence type="ECO:0000256" key="1">
    <source>
        <dbReference type="ARBA" id="ARBA00022670"/>
    </source>
</evidence>
<dbReference type="PANTHER" id="PTHR43343:SF3">
    <property type="entry name" value="PROTEASE DO-LIKE 8, CHLOROPLASTIC"/>
    <property type="match status" value="1"/>
</dbReference>
<feature type="signal peptide" evidence="4">
    <location>
        <begin position="1"/>
        <end position="20"/>
    </location>
</feature>
<keyword evidence="1 5" id="KW-0645">Protease</keyword>
<dbReference type="InterPro" id="IPR001940">
    <property type="entry name" value="Peptidase_S1C"/>
</dbReference>
<proteinExistence type="predicted"/>
<name>A0ABV4DXS2_9CLOT</name>
<dbReference type="PANTHER" id="PTHR43343">
    <property type="entry name" value="PEPTIDASE S12"/>
    <property type="match status" value="1"/>
</dbReference>
<dbReference type="RefSeq" id="WP_294180776.1">
    <property type="nucleotide sequence ID" value="NZ_JBGFFE010000013.1"/>
</dbReference>
<evidence type="ECO:0000313" key="6">
    <source>
        <dbReference type="Proteomes" id="UP001565220"/>
    </source>
</evidence>
<feature type="region of interest" description="Disordered" evidence="3">
    <location>
        <begin position="244"/>
        <end position="264"/>
    </location>
</feature>
<organism evidence="5 6">
    <name type="scientific">Clostridium lapidicellarium</name>
    <dbReference type="NCBI Taxonomy" id="3240931"/>
    <lineage>
        <taxon>Bacteria</taxon>
        <taxon>Bacillati</taxon>
        <taxon>Bacillota</taxon>
        <taxon>Clostridia</taxon>
        <taxon>Eubacteriales</taxon>
        <taxon>Clostridiaceae</taxon>
        <taxon>Clostridium</taxon>
    </lineage>
</organism>
<dbReference type="GO" id="GO:0008233">
    <property type="term" value="F:peptidase activity"/>
    <property type="evidence" value="ECO:0007669"/>
    <property type="project" value="UniProtKB-KW"/>
</dbReference>
<dbReference type="GO" id="GO:0006508">
    <property type="term" value="P:proteolysis"/>
    <property type="evidence" value="ECO:0007669"/>
    <property type="project" value="UniProtKB-KW"/>
</dbReference>
<feature type="compositionally biased region" description="Polar residues" evidence="3">
    <location>
        <begin position="244"/>
        <end position="257"/>
    </location>
</feature>
<dbReference type="PRINTS" id="PR00834">
    <property type="entry name" value="PROTEASES2C"/>
</dbReference>
<dbReference type="Pfam" id="PF13365">
    <property type="entry name" value="Trypsin_2"/>
    <property type="match status" value="1"/>
</dbReference>
<dbReference type="InterPro" id="IPR051201">
    <property type="entry name" value="Chloro_Bact_Ser_Proteases"/>
</dbReference>
<keyword evidence="2 5" id="KW-0378">Hydrolase</keyword>
<keyword evidence="4" id="KW-0732">Signal</keyword>
<comment type="caution">
    <text evidence="5">The sequence shown here is derived from an EMBL/GenBank/DDBJ whole genome shotgun (WGS) entry which is preliminary data.</text>
</comment>
<accession>A0ABV4DXS2</accession>
<dbReference type="PROSITE" id="PS51257">
    <property type="entry name" value="PROKAR_LIPOPROTEIN"/>
    <property type="match status" value="1"/>
</dbReference>
<evidence type="ECO:0000256" key="3">
    <source>
        <dbReference type="SAM" id="MobiDB-lite"/>
    </source>
</evidence>
<protein>
    <submittedName>
        <fullName evidence="5">S1C family serine protease</fullName>
        <ecNumber evidence="5">3.4.21.-</ecNumber>
    </submittedName>
</protein>
<feature type="chain" id="PRO_5045729497" evidence="4">
    <location>
        <begin position="21"/>
        <end position="378"/>
    </location>
</feature>
<keyword evidence="6" id="KW-1185">Reference proteome</keyword>
<dbReference type="Proteomes" id="UP001565220">
    <property type="component" value="Unassembled WGS sequence"/>
</dbReference>
<dbReference type="Gene3D" id="2.40.10.120">
    <property type="match status" value="1"/>
</dbReference>
<evidence type="ECO:0000256" key="2">
    <source>
        <dbReference type="ARBA" id="ARBA00022801"/>
    </source>
</evidence>
<gene>
    <name evidence="5" type="ORF">AB8S09_09815</name>
</gene>
<dbReference type="EMBL" id="JBGFFE010000013">
    <property type="protein sequence ID" value="MEY8763932.1"/>
    <property type="molecule type" value="Genomic_DNA"/>
</dbReference>
<dbReference type="SUPFAM" id="SSF50494">
    <property type="entry name" value="Trypsin-like serine proteases"/>
    <property type="match status" value="1"/>
</dbReference>
<reference evidence="5 6" key="1">
    <citation type="submission" date="2024-08" db="EMBL/GenBank/DDBJ databases">
        <title>Clostridium lapicellarii sp. nov., and Clostridium renhuaiense sp. nov., two species isolated from the mud in a fermentation cellar used for producing sauce-flavour Chinese liquors.</title>
        <authorList>
            <person name="Yang F."/>
            <person name="Wang H."/>
            <person name="Chen L.Q."/>
            <person name="Zhou N."/>
            <person name="Lu J.J."/>
            <person name="Pu X.X."/>
            <person name="Wan B."/>
            <person name="Wang L."/>
            <person name="Liu S.J."/>
        </authorList>
    </citation>
    <scope>NUCLEOTIDE SEQUENCE [LARGE SCALE GENOMIC DNA]</scope>
    <source>
        <strain evidence="5 6">MT-113</strain>
    </source>
</reference>